<reference evidence="1 2" key="1">
    <citation type="journal article" date="2019" name="Front. Microbiol.">
        <title>Ammonia Oxidation by the Arctic Terrestrial Thaumarchaeote Candidatus Nitrosocosmicus arcticus Is Stimulated by Increasing Temperatures.</title>
        <authorList>
            <person name="Alves R.J.E."/>
            <person name="Kerou M."/>
            <person name="Zappe A."/>
            <person name="Bittner R."/>
            <person name="Abby S.S."/>
            <person name="Schmidt H.A."/>
            <person name="Pfeifer K."/>
            <person name="Schleper C."/>
        </authorList>
    </citation>
    <scope>NUCLEOTIDE SEQUENCE [LARGE SCALE GENOMIC DNA]</scope>
    <source>
        <strain evidence="1 2">Kfb</strain>
    </source>
</reference>
<dbReference type="EMBL" id="VOAH01000001">
    <property type="protein sequence ID" value="TVP41943.1"/>
    <property type="molecule type" value="Genomic_DNA"/>
</dbReference>
<comment type="caution">
    <text evidence="1">The sequence shown here is derived from an EMBL/GenBank/DDBJ whole genome shotgun (WGS) entry which is preliminary data.</text>
</comment>
<evidence type="ECO:0000313" key="1">
    <source>
        <dbReference type="EMBL" id="TVP41943.1"/>
    </source>
</evidence>
<dbReference type="RefSeq" id="WP_144728462.1">
    <property type="nucleotide sequence ID" value="NZ_ML675578.1"/>
</dbReference>
<dbReference type="SUPFAM" id="SSF51161">
    <property type="entry name" value="Trimeric LpxA-like enzymes"/>
    <property type="match status" value="1"/>
</dbReference>
<dbReference type="AlphaFoldDB" id="A0A557SZB6"/>
<name>A0A557SZB6_9ARCH</name>
<accession>A0A557SZB6</accession>
<organism evidence="1 2">
    <name type="scientific">Candidatus Nitrosocosmicus arcticus</name>
    <dbReference type="NCBI Taxonomy" id="2035267"/>
    <lineage>
        <taxon>Archaea</taxon>
        <taxon>Nitrososphaerota</taxon>
        <taxon>Nitrososphaeria</taxon>
        <taxon>Nitrososphaerales</taxon>
        <taxon>Nitrososphaeraceae</taxon>
        <taxon>Candidatus Nitrosocosmicus</taxon>
    </lineage>
</organism>
<dbReference type="Proteomes" id="UP000315289">
    <property type="component" value="Unassembled WGS sequence"/>
</dbReference>
<dbReference type="OrthoDB" id="10940at2157"/>
<keyword evidence="2" id="KW-1185">Reference proteome</keyword>
<protein>
    <submittedName>
        <fullName evidence="1">Uncharacterized protein</fullName>
    </submittedName>
</protein>
<dbReference type="InterPro" id="IPR011004">
    <property type="entry name" value="Trimer_LpxA-like_sf"/>
</dbReference>
<dbReference type="Gene3D" id="2.160.10.10">
    <property type="entry name" value="Hexapeptide repeat proteins"/>
    <property type="match status" value="1"/>
</dbReference>
<sequence length="63" mass="6889">MINTLDGKNLDDMRFASNGDRLLGNDSRFDNGYSVYVGENVSLLHGVLIYGPAYVGNNTFVGM</sequence>
<evidence type="ECO:0000313" key="2">
    <source>
        <dbReference type="Proteomes" id="UP000315289"/>
    </source>
</evidence>
<proteinExistence type="predicted"/>
<gene>
    <name evidence="1" type="ORF">NARC_10349</name>
</gene>